<keyword evidence="3" id="KW-1185">Reference proteome</keyword>
<sequence>MRTDSRNLITAHASERSQRLHKESISRFRKSSESISPRMQQKKLELEKRPNYPNSPHKDDYLSEGGSNLGNLNIQRNEISVQSSRDIILGSKNVEATSFDESSFKIMMSAEFLMSGVVEKVCVF</sequence>
<accession>A0A8S0V2T7</accession>
<protein>
    <submittedName>
        <fullName evidence="2">Uncharacterized protein</fullName>
    </submittedName>
</protein>
<evidence type="ECO:0000256" key="1">
    <source>
        <dbReference type="SAM" id="MobiDB-lite"/>
    </source>
</evidence>
<name>A0A8S0V2T7_OLEEU</name>
<organism evidence="2 3">
    <name type="scientific">Olea europaea subsp. europaea</name>
    <dbReference type="NCBI Taxonomy" id="158383"/>
    <lineage>
        <taxon>Eukaryota</taxon>
        <taxon>Viridiplantae</taxon>
        <taxon>Streptophyta</taxon>
        <taxon>Embryophyta</taxon>
        <taxon>Tracheophyta</taxon>
        <taxon>Spermatophyta</taxon>
        <taxon>Magnoliopsida</taxon>
        <taxon>eudicotyledons</taxon>
        <taxon>Gunneridae</taxon>
        <taxon>Pentapetalae</taxon>
        <taxon>asterids</taxon>
        <taxon>lamiids</taxon>
        <taxon>Lamiales</taxon>
        <taxon>Oleaceae</taxon>
        <taxon>Oleeae</taxon>
        <taxon>Olea</taxon>
    </lineage>
</organism>
<feature type="compositionally biased region" description="Basic and acidic residues" evidence="1">
    <location>
        <begin position="13"/>
        <end position="32"/>
    </location>
</feature>
<evidence type="ECO:0000313" key="2">
    <source>
        <dbReference type="EMBL" id="CAA3023639.1"/>
    </source>
</evidence>
<dbReference type="AlphaFoldDB" id="A0A8S0V2T7"/>
<dbReference type="EMBL" id="CACTIH010009093">
    <property type="protein sequence ID" value="CAA3023639.1"/>
    <property type="molecule type" value="Genomic_DNA"/>
</dbReference>
<reference evidence="2 3" key="1">
    <citation type="submission" date="2019-12" db="EMBL/GenBank/DDBJ databases">
        <authorList>
            <person name="Alioto T."/>
            <person name="Alioto T."/>
            <person name="Gomez Garrido J."/>
        </authorList>
    </citation>
    <scope>NUCLEOTIDE SEQUENCE [LARGE SCALE GENOMIC DNA]</scope>
</reference>
<dbReference type="Proteomes" id="UP000594638">
    <property type="component" value="Unassembled WGS sequence"/>
</dbReference>
<evidence type="ECO:0000313" key="3">
    <source>
        <dbReference type="Proteomes" id="UP000594638"/>
    </source>
</evidence>
<proteinExistence type="predicted"/>
<feature type="region of interest" description="Disordered" evidence="1">
    <location>
        <begin position="1"/>
        <end position="67"/>
    </location>
</feature>
<gene>
    <name evidence="2" type="ORF">OLEA9_A103873</name>
</gene>
<dbReference type="Gramene" id="OE9A103873T1">
    <property type="protein sequence ID" value="OE9A103873C1"/>
    <property type="gene ID" value="OE9A103873"/>
</dbReference>
<comment type="caution">
    <text evidence="2">The sequence shown here is derived from an EMBL/GenBank/DDBJ whole genome shotgun (WGS) entry which is preliminary data.</text>
</comment>
<feature type="compositionally biased region" description="Basic and acidic residues" evidence="1">
    <location>
        <begin position="42"/>
        <end position="61"/>
    </location>
</feature>